<proteinExistence type="predicted"/>
<dbReference type="EMBL" id="BAABJP010000007">
    <property type="protein sequence ID" value="GAA5152632.1"/>
    <property type="molecule type" value="Genomic_DNA"/>
</dbReference>
<protein>
    <submittedName>
        <fullName evidence="1">VWA domain-containing protein</fullName>
    </submittedName>
</protein>
<accession>A0ABP9PZ74</accession>
<dbReference type="Proteomes" id="UP001428817">
    <property type="component" value="Unassembled WGS sequence"/>
</dbReference>
<evidence type="ECO:0000313" key="2">
    <source>
        <dbReference type="Proteomes" id="UP001428817"/>
    </source>
</evidence>
<keyword evidence="2" id="KW-1185">Reference proteome</keyword>
<reference evidence="2" key="1">
    <citation type="journal article" date="2019" name="Int. J. Syst. Evol. Microbiol.">
        <title>The Global Catalogue of Microorganisms (GCM) 10K type strain sequencing project: providing services to taxonomists for standard genome sequencing and annotation.</title>
        <authorList>
            <consortium name="The Broad Institute Genomics Platform"/>
            <consortium name="The Broad Institute Genome Sequencing Center for Infectious Disease"/>
            <person name="Wu L."/>
            <person name="Ma J."/>
        </authorList>
    </citation>
    <scope>NUCLEOTIDE SEQUENCE [LARGE SCALE GENOMIC DNA]</scope>
    <source>
        <strain evidence="2">JCM 18303</strain>
    </source>
</reference>
<evidence type="ECO:0000313" key="1">
    <source>
        <dbReference type="EMBL" id="GAA5152632.1"/>
    </source>
</evidence>
<sequence length="250" mass="26741">MAVGAALALNNILLDLCITGTAEVNQPVRHYFDVGVFGYGACLTNPGEGVESAFGGALAGRGLVPLPELADNPLTVREEPSVDRMAASSMIPIWVEPVHGYRTPMCEAIAVVGDHVLDWAQKHRDSFPPIVINITDGMVTDSPYRGARLEEWVQRLTSIRTNDGPALFFNVFLSPAHAPEVLFPARAAGLPEPGPLLFGLSSELPAPMLENARADGVDVRPGARGLAFNVGRSTLLRVLQIGTRVPGRPY</sequence>
<comment type="caution">
    <text evidence="1">The sequence shown here is derived from an EMBL/GenBank/DDBJ whole genome shotgun (WGS) entry which is preliminary data.</text>
</comment>
<name>A0ABP9PZ74_9PSEU</name>
<dbReference type="SUPFAM" id="SSF53300">
    <property type="entry name" value="vWA-like"/>
    <property type="match status" value="1"/>
</dbReference>
<gene>
    <name evidence="1" type="ORF">GCM10023321_21680</name>
</gene>
<dbReference type="InterPro" id="IPR036465">
    <property type="entry name" value="vWFA_dom_sf"/>
</dbReference>
<organism evidence="1 2">
    <name type="scientific">Pseudonocardia eucalypti</name>
    <dbReference type="NCBI Taxonomy" id="648755"/>
    <lineage>
        <taxon>Bacteria</taxon>
        <taxon>Bacillati</taxon>
        <taxon>Actinomycetota</taxon>
        <taxon>Actinomycetes</taxon>
        <taxon>Pseudonocardiales</taxon>
        <taxon>Pseudonocardiaceae</taxon>
        <taxon>Pseudonocardia</taxon>
    </lineage>
</organism>